<feature type="compositionally biased region" description="Pro residues" evidence="2">
    <location>
        <begin position="58"/>
        <end position="71"/>
    </location>
</feature>
<dbReference type="InterPro" id="IPR035899">
    <property type="entry name" value="DBL_dom_sf"/>
</dbReference>
<evidence type="ECO:0000256" key="2">
    <source>
        <dbReference type="SAM" id="MobiDB-lite"/>
    </source>
</evidence>
<dbReference type="GO" id="GO:0005085">
    <property type="term" value="F:guanyl-nucleotide exchange factor activity"/>
    <property type="evidence" value="ECO:0007669"/>
    <property type="project" value="InterPro"/>
</dbReference>
<feature type="region of interest" description="Disordered" evidence="2">
    <location>
        <begin position="225"/>
        <end position="258"/>
    </location>
</feature>
<feature type="domain" description="DH" evidence="3">
    <location>
        <begin position="183"/>
        <end position="433"/>
    </location>
</feature>
<evidence type="ECO:0000259" key="3">
    <source>
        <dbReference type="PROSITE" id="PS50010"/>
    </source>
</evidence>
<dbReference type="EMBL" id="QPFP01000004">
    <property type="protein sequence ID" value="TEB37611.1"/>
    <property type="molecule type" value="Genomic_DNA"/>
</dbReference>
<dbReference type="Gene3D" id="1.20.900.10">
    <property type="entry name" value="Dbl homology (DH) domain"/>
    <property type="match status" value="1"/>
</dbReference>
<dbReference type="InterPro" id="IPR051492">
    <property type="entry name" value="Dynamin-Rho_GEF"/>
</dbReference>
<feature type="compositionally biased region" description="Polar residues" evidence="2">
    <location>
        <begin position="830"/>
        <end position="843"/>
    </location>
</feature>
<evidence type="ECO:0000313" key="5">
    <source>
        <dbReference type="Proteomes" id="UP000298030"/>
    </source>
</evidence>
<feature type="region of interest" description="Disordered" evidence="2">
    <location>
        <begin position="754"/>
        <end position="993"/>
    </location>
</feature>
<feature type="compositionally biased region" description="Low complexity" evidence="2">
    <location>
        <begin position="225"/>
        <end position="249"/>
    </location>
</feature>
<dbReference type="PANTHER" id="PTHR22834">
    <property type="entry name" value="NUCLEAR FUSION PROTEIN FUS2"/>
    <property type="match status" value="1"/>
</dbReference>
<feature type="compositionally biased region" description="Polar residues" evidence="2">
    <location>
        <begin position="29"/>
        <end position="55"/>
    </location>
</feature>
<gene>
    <name evidence="4" type="ORF">FA13DRAFT_1705754</name>
</gene>
<keyword evidence="1" id="KW-0175">Coiled coil</keyword>
<feature type="coiled-coil region" evidence="1">
    <location>
        <begin position="467"/>
        <end position="501"/>
    </location>
</feature>
<dbReference type="GO" id="GO:0005737">
    <property type="term" value="C:cytoplasm"/>
    <property type="evidence" value="ECO:0007669"/>
    <property type="project" value="TreeGrafter"/>
</dbReference>
<feature type="compositionally biased region" description="Polar residues" evidence="2">
    <location>
        <begin position="899"/>
        <end position="909"/>
    </location>
</feature>
<evidence type="ECO:0000313" key="4">
    <source>
        <dbReference type="EMBL" id="TEB37611.1"/>
    </source>
</evidence>
<name>A0A4Y7TUF5_COPMI</name>
<dbReference type="Pfam" id="PF00621">
    <property type="entry name" value="RhoGEF"/>
    <property type="match status" value="1"/>
</dbReference>
<evidence type="ECO:0000256" key="1">
    <source>
        <dbReference type="SAM" id="Coils"/>
    </source>
</evidence>
<dbReference type="SUPFAM" id="SSF48065">
    <property type="entry name" value="DBL homology domain (DH-domain)"/>
    <property type="match status" value="1"/>
</dbReference>
<dbReference type="Proteomes" id="UP000298030">
    <property type="component" value="Unassembled WGS sequence"/>
</dbReference>
<dbReference type="GO" id="GO:0031991">
    <property type="term" value="P:regulation of actomyosin contractile ring contraction"/>
    <property type="evidence" value="ECO:0007669"/>
    <property type="project" value="TreeGrafter"/>
</dbReference>
<feature type="compositionally biased region" description="Polar residues" evidence="2">
    <location>
        <begin position="857"/>
        <end position="868"/>
    </location>
</feature>
<organism evidence="4 5">
    <name type="scientific">Coprinellus micaceus</name>
    <name type="common">Glistening ink-cap mushroom</name>
    <name type="synonym">Coprinus micaceus</name>
    <dbReference type="NCBI Taxonomy" id="71717"/>
    <lineage>
        <taxon>Eukaryota</taxon>
        <taxon>Fungi</taxon>
        <taxon>Dikarya</taxon>
        <taxon>Basidiomycota</taxon>
        <taxon>Agaricomycotina</taxon>
        <taxon>Agaricomycetes</taxon>
        <taxon>Agaricomycetidae</taxon>
        <taxon>Agaricales</taxon>
        <taxon>Agaricineae</taxon>
        <taxon>Psathyrellaceae</taxon>
        <taxon>Coprinellus</taxon>
    </lineage>
</organism>
<dbReference type="AlphaFoldDB" id="A0A4Y7TUF5"/>
<feature type="compositionally biased region" description="Low complexity" evidence="2">
    <location>
        <begin position="161"/>
        <end position="182"/>
    </location>
</feature>
<dbReference type="PROSITE" id="PS50010">
    <property type="entry name" value="DH_2"/>
    <property type="match status" value="1"/>
</dbReference>
<protein>
    <recommendedName>
        <fullName evidence="3">DH domain-containing protein</fullName>
    </recommendedName>
</protein>
<dbReference type="Gene3D" id="1.20.1270.60">
    <property type="entry name" value="Arfaptin homology (AH) domain/BAR domain"/>
    <property type="match status" value="1"/>
</dbReference>
<proteinExistence type="predicted"/>
<dbReference type="InterPro" id="IPR027267">
    <property type="entry name" value="AH/BAR_dom_sf"/>
</dbReference>
<reference evidence="4 5" key="1">
    <citation type="journal article" date="2019" name="Nat. Ecol. Evol.">
        <title>Megaphylogeny resolves global patterns of mushroom evolution.</title>
        <authorList>
            <person name="Varga T."/>
            <person name="Krizsan K."/>
            <person name="Foldi C."/>
            <person name="Dima B."/>
            <person name="Sanchez-Garcia M."/>
            <person name="Sanchez-Ramirez S."/>
            <person name="Szollosi G.J."/>
            <person name="Szarkandi J.G."/>
            <person name="Papp V."/>
            <person name="Albert L."/>
            <person name="Andreopoulos W."/>
            <person name="Angelini C."/>
            <person name="Antonin V."/>
            <person name="Barry K.W."/>
            <person name="Bougher N.L."/>
            <person name="Buchanan P."/>
            <person name="Buyck B."/>
            <person name="Bense V."/>
            <person name="Catcheside P."/>
            <person name="Chovatia M."/>
            <person name="Cooper J."/>
            <person name="Damon W."/>
            <person name="Desjardin D."/>
            <person name="Finy P."/>
            <person name="Geml J."/>
            <person name="Haridas S."/>
            <person name="Hughes K."/>
            <person name="Justo A."/>
            <person name="Karasinski D."/>
            <person name="Kautmanova I."/>
            <person name="Kiss B."/>
            <person name="Kocsube S."/>
            <person name="Kotiranta H."/>
            <person name="LaButti K.M."/>
            <person name="Lechner B.E."/>
            <person name="Liimatainen K."/>
            <person name="Lipzen A."/>
            <person name="Lukacs Z."/>
            <person name="Mihaltcheva S."/>
            <person name="Morgado L.N."/>
            <person name="Niskanen T."/>
            <person name="Noordeloos M.E."/>
            <person name="Ohm R.A."/>
            <person name="Ortiz-Santana B."/>
            <person name="Ovrebo C."/>
            <person name="Racz N."/>
            <person name="Riley R."/>
            <person name="Savchenko A."/>
            <person name="Shiryaev A."/>
            <person name="Soop K."/>
            <person name="Spirin V."/>
            <person name="Szebenyi C."/>
            <person name="Tomsovsky M."/>
            <person name="Tulloss R.E."/>
            <person name="Uehling J."/>
            <person name="Grigoriev I.V."/>
            <person name="Vagvolgyi C."/>
            <person name="Papp T."/>
            <person name="Martin F.M."/>
            <person name="Miettinen O."/>
            <person name="Hibbett D.S."/>
            <person name="Nagy L.G."/>
        </authorList>
    </citation>
    <scope>NUCLEOTIDE SEQUENCE [LARGE SCALE GENOMIC DNA]</scope>
    <source>
        <strain evidence="4 5">FP101781</strain>
    </source>
</reference>
<accession>A0A4Y7TUF5</accession>
<dbReference type="OrthoDB" id="10256089at2759"/>
<feature type="compositionally biased region" description="Low complexity" evidence="2">
    <location>
        <begin position="72"/>
        <end position="85"/>
    </location>
</feature>
<comment type="caution">
    <text evidence="4">The sequence shown here is derived from an EMBL/GenBank/DDBJ whole genome shotgun (WGS) entry which is preliminary data.</text>
</comment>
<sequence length="1087" mass="119556">MATQDEGPRTKATLEVPQKDTPHSGLVDLSSSSAQTPLSHSNTADHASLPATSHQRPPASPPIPARSPLRPPAKSISSSSGNSARSSRRLTLQDPLDTPPSSAIDDNTIIVDPNTPGGGRNSFASMNEQLMEALNASNVLSKSLAARPASSISSDTESRPKSQYSSSSSSSSAPAPPQSSMSKRQHALLELLSSERAYASDLALIKTVHIPLALGYPVQLVDVTGSPPTSSGSSSRTLSTASDSSAASTVGPPMTDDDAQKIFNNIEDIAGIVRPVLRRVGGSFRVACHRGDRGGSCGRPVLCKGKCILRLHCDIDHPYTEWLTSFTFVRGQTSKGHTTITSPDMQTHCDICRVFLKPAALELFLSETRKHAAKHSHAWDLASLLIKPVQRLLKYPLLLSTLIDETPDSHPDKPYLKKAKLEMEQVAVRVNEGRRRKEVVEEVLAAGGKKSVNVSAVASVNLGKVKNLRIKTEKERATLQVEDLEKELKRIEVFAQQFAKDVVDWARSTTKVVGGLRMWSIGFGKVIGLSVDQESEAFEAFLAVVEQQLMPLCVDLEAILNERLLKEIAHLLKTMNQPYKLLASMHEQEPLHYHYLTMPPASKGRQAHTAMQAASLNYVALRAQLLEDLPQYLSLLQRGMAVSVRRLADIQMRFWKDVKDKWGELWEMLRVDGELNVGYEETINVWGSRWMDVNDTLSSFNIIQAKKIYQEPERARPPTSSGFYDSSRKGPADILASLDPAPLYGNIYVSSPLPLAPSTRSRNRNSEESSSRRPLRRSSNDSLHSAARTAKGKSPARRSGDQDEYPDYFQPVDHSYHHQPYAPHRHPYSDGNSRPESTTSMPTISRRKSMPLAPDFHSSSTRRTTSPGDYQRHDEKLYANHPYGTAITTNDAYERSRPASGSNVRLSRSTSKKRTGQSEPRVIESTSPSGGGTPPSPLALPSVPNGKPQRPAHNRNRSSSITSFFKGGHRTSDSDGSSIPQMPDPKQHLPPAYTDQWATKPAKYVCQVIHPCNPPAAVSYFSYPFFDLHVGIMYEVLQEAGHPSIHPKLPLYVDEGEDCLLLCRDMRGQVGWALASFLEPVNIPVSR</sequence>
<dbReference type="SUPFAM" id="SSF103657">
    <property type="entry name" value="BAR/IMD domain-like"/>
    <property type="match status" value="1"/>
</dbReference>
<feature type="region of interest" description="Disordered" evidence="2">
    <location>
        <begin position="1"/>
        <end position="123"/>
    </location>
</feature>
<dbReference type="SMART" id="SM00325">
    <property type="entry name" value="RhoGEF"/>
    <property type="match status" value="1"/>
</dbReference>
<dbReference type="STRING" id="71717.A0A4Y7TUF5"/>
<keyword evidence="5" id="KW-1185">Reference proteome</keyword>
<dbReference type="PANTHER" id="PTHR22834:SF20">
    <property type="entry name" value="SH3 DOMAIN-CONTAINING PROTEIN"/>
    <property type="match status" value="1"/>
</dbReference>
<dbReference type="InterPro" id="IPR000219">
    <property type="entry name" value="DH_dom"/>
</dbReference>
<dbReference type="GO" id="GO:0032955">
    <property type="term" value="P:regulation of division septum assembly"/>
    <property type="evidence" value="ECO:0007669"/>
    <property type="project" value="TreeGrafter"/>
</dbReference>
<feature type="region of interest" description="Disordered" evidence="2">
    <location>
        <begin position="149"/>
        <end position="184"/>
    </location>
</feature>